<sequence length="81" mass="9447">MMMWGDNSGWGMWLGMGISTLILVVLIALLVWSISRIGRVEAPRPQRERPTALELLDERLARGEIEPDDYQQRRRILNDQR</sequence>
<protein>
    <recommendedName>
        <fullName evidence="3">SHOCT domain-containing protein</fullName>
    </recommendedName>
</protein>
<name>A0A645GLJ0_9ZZZZ</name>
<proteinExistence type="predicted"/>
<keyword evidence="1" id="KW-1133">Transmembrane helix</keyword>
<comment type="caution">
    <text evidence="2">The sequence shown here is derived from an EMBL/GenBank/DDBJ whole genome shotgun (WGS) entry which is preliminary data.</text>
</comment>
<keyword evidence="1" id="KW-0812">Transmembrane</keyword>
<dbReference type="AlphaFoldDB" id="A0A645GLJ0"/>
<reference evidence="2" key="1">
    <citation type="submission" date="2019-08" db="EMBL/GenBank/DDBJ databases">
        <authorList>
            <person name="Kucharzyk K."/>
            <person name="Murdoch R.W."/>
            <person name="Higgins S."/>
            <person name="Loffler F."/>
        </authorList>
    </citation>
    <scope>NUCLEOTIDE SEQUENCE</scope>
</reference>
<evidence type="ECO:0008006" key="3">
    <source>
        <dbReference type="Google" id="ProtNLM"/>
    </source>
</evidence>
<gene>
    <name evidence="2" type="ORF">SDC9_174457</name>
</gene>
<accession>A0A645GLJ0</accession>
<organism evidence="2">
    <name type="scientific">bioreactor metagenome</name>
    <dbReference type="NCBI Taxonomy" id="1076179"/>
    <lineage>
        <taxon>unclassified sequences</taxon>
        <taxon>metagenomes</taxon>
        <taxon>ecological metagenomes</taxon>
    </lineage>
</organism>
<keyword evidence="1" id="KW-0472">Membrane</keyword>
<dbReference type="EMBL" id="VSSQ01076776">
    <property type="protein sequence ID" value="MPN27030.1"/>
    <property type="molecule type" value="Genomic_DNA"/>
</dbReference>
<feature type="transmembrane region" description="Helical" evidence="1">
    <location>
        <begin position="12"/>
        <end position="34"/>
    </location>
</feature>
<evidence type="ECO:0000256" key="1">
    <source>
        <dbReference type="SAM" id="Phobius"/>
    </source>
</evidence>
<evidence type="ECO:0000313" key="2">
    <source>
        <dbReference type="EMBL" id="MPN27030.1"/>
    </source>
</evidence>